<keyword evidence="2" id="KW-1133">Transmembrane helix</keyword>
<evidence type="ECO:0000313" key="4">
    <source>
        <dbReference type="Proteomes" id="UP001157418"/>
    </source>
</evidence>
<evidence type="ECO:0000256" key="1">
    <source>
        <dbReference type="SAM" id="MobiDB-lite"/>
    </source>
</evidence>
<feature type="transmembrane region" description="Helical" evidence="2">
    <location>
        <begin position="40"/>
        <end position="60"/>
    </location>
</feature>
<sequence>MRPTINYNVFVWICSFIYMQLKFPSSSLSKHQSNMKGSKAGFVCFLLLFMGFIISSSASITGDFKWIKRGVAVQEIHLQDEIDVTSHGENMEFDRSTTRRMDLETMDYGGTGPNDKHDPPSPGKL</sequence>
<dbReference type="EMBL" id="CAKMRJ010003334">
    <property type="protein sequence ID" value="CAH1432286.1"/>
    <property type="molecule type" value="Genomic_DNA"/>
</dbReference>
<keyword evidence="2" id="KW-0472">Membrane</keyword>
<keyword evidence="2" id="KW-0812">Transmembrane</keyword>
<organism evidence="3 4">
    <name type="scientific">Lactuca virosa</name>
    <dbReference type="NCBI Taxonomy" id="75947"/>
    <lineage>
        <taxon>Eukaryota</taxon>
        <taxon>Viridiplantae</taxon>
        <taxon>Streptophyta</taxon>
        <taxon>Embryophyta</taxon>
        <taxon>Tracheophyta</taxon>
        <taxon>Spermatophyta</taxon>
        <taxon>Magnoliopsida</taxon>
        <taxon>eudicotyledons</taxon>
        <taxon>Gunneridae</taxon>
        <taxon>Pentapetalae</taxon>
        <taxon>asterids</taxon>
        <taxon>campanulids</taxon>
        <taxon>Asterales</taxon>
        <taxon>Asteraceae</taxon>
        <taxon>Cichorioideae</taxon>
        <taxon>Cichorieae</taxon>
        <taxon>Lactucinae</taxon>
        <taxon>Lactuca</taxon>
    </lineage>
</organism>
<feature type="region of interest" description="Disordered" evidence="1">
    <location>
        <begin position="89"/>
        <end position="125"/>
    </location>
</feature>
<dbReference type="AlphaFoldDB" id="A0AAU9N366"/>
<evidence type="ECO:0000256" key="2">
    <source>
        <dbReference type="SAM" id="Phobius"/>
    </source>
</evidence>
<feature type="compositionally biased region" description="Basic and acidic residues" evidence="1">
    <location>
        <begin position="89"/>
        <end position="103"/>
    </location>
</feature>
<dbReference type="PANTHER" id="PTHR33474:SF28">
    <property type="entry name" value="OS01G0815400 PROTEIN"/>
    <property type="match status" value="1"/>
</dbReference>
<accession>A0AAU9N366</accession>
<evidence type="ECO:0000313" key="3">
    <source>
        <dbReference type="EMBL" id="CAH1432286.1"/>
    </source>
</evidence>
<keyword evidence="4" id="KW-1185">Reference proteome</keyword>
<gene>
    <name evidence="3" type="ORF">LVIROSA_LOCUS18946</name>
</gene>
<dbReference type="PANTHER" id="PTHR33474">
    <property type="entry name" value="TRANSMEMBRANE PROTEIN"/>
    <property type="match status" value="1"/>
</dbReference>
<comment type="caution">
    <text evidence="3">The sequence shown here is derived from an EMBL/GenBank/DDBJ whole genome shotgun (WGS) entry which is preliminary data.</text>
</comment>
<reference evidence="3 4" key="1">
    <citation type="submission" date="2022-01" db="EMBL/GenBank/DDBJ databases">
        <authorList>
            <person name="Xiong W."/>
            <person name="Schranz E."/>
        </authorList>
    </citation>
    <scope>NUCLEOTIDE SEQUENCE [LARGE SCALE GENOMIC DNA]</scope>
</reference>
<proteinExistence type="predicted"/>
<name>A0AAU9N366_9ASTR</name>
<protein>
    <recommendedName>
        <fullName evidence="5">Transmembrane protein</fullName>
    </recommendedName>
</protein>
<evidence type="ECO:0008006" key="5">
    <source>
        <dbReference type="Google" id="ProtNLM"/>
    </source>
</evidence>
<dbReference type="Proteomes" id="UP001157418">
    <property type="component" value="Unassembled WGS sequence"/>
</dbReference>